<evidence type="ECO:0000256" key="4">
    <source>
        <dbReference type="ARBA" id="ARBA00023136"/>
    </source>
</evidence>
<evidence type="ECO:0000313" key="7">
    <source>
        <dbReference type="Proteomes" id="UP001056766"/>
    </source>
</evidence>
<keyword evidence="3 5" id="KW-1133">Transmembrane helix</keyword>
<evidence type="ECO:0000256" key="3">
    <source>
        <dbReference type="ARBA" id="ARBA00022989"/>
    </source>
</evidence>
<dbReference type="GO" id="GO:0006465">
    <property type="term" value="P:signal peptide processing"/>
    <property type="evidence" value="ECO:0007669"/>
    <property type="project" value="InterPro"/>
</dbReference>
<keyword evidence="4 5" id="KW-0472">Membrane</keyword>
<dbReference type="CDD" id="cd06530">
    <property type="entry name" value="S26_SPase_I"/>
    <property type="match status" value="1"/>
</dbReference>
<dbReference type="EC" id="3.4.21.89" evidence="6"/>
<keyword evidence="7" id="KW-1185">Reference proteome</keyword>
<evidence type="ECO:0000313" key="6">
    <source>
        <dbReference type="EMBL" id="MCM1987120.1"/>
    </source>
</evidence>
<feature type="transmembrane region" description="Helical" evidence="5">
    <location>
        <begin position="135"/>
        <end position="151"/>
    </location>
</feature>
<gene>
    <name evidence="6" type="ORF">KDK67_09000</name>
</gene>
<reference evidence="6" key="2">
    <citation type="submission" date="2021-04" db="EMBL/GenBank/DDBJ databases">
        <authorList>
            <person name="Dong X."/>
        </authorList>
    </citation>
    <scope>NUCLEOTIDE SEQUENCE</scope>
    <source>
        <strain evidence="6">LLY</strain>
    </source>
</reference>
<dbReference type="AlphaFoldDB" id="A0A9E4ZFV0"/>
<comment type="subcellular location">
    <subcellularLocation>
        <location evidence="1">Membrane</location>
    </subcellularLocation>
</comment>
<keyword evidence="6" id="KW-0378">Hydrolase</keyword>
<dbReference type="InterPro" id="IPR001733">
    <property type="entry name" value="Peptidase_S26B"/>
</dbReference>
<dbReference type="SUPFAM" id="SSF51306">
    <property type="entry name" value="LexA/Signal peptidase"/>
    <property type="match status" value="1"/>
</dbReference>
<dbReference type="EMBL" id="JAGSOI010000036">
    <property type="protein sequence ID" value="MCM1987120.1"/>
    <property type="molecule type" value="Genomic_DNA"/>
</dbReference>
<reference evidence="6" key="1">
    <citation type="journal article" date="2021" name="mSystems">
        <title>Bacteria and Archaea Synergistically Convert Glycine Betaine to Biogenic Methane in the Formosa Cold Seep of the South China Sea.</title>
        <authorList>
            <person name="Li L."/>
            <person name="Zhang W."/>
            <person name="Zhang S."/>
            <person name="Song L."/>
            <person name="Sun Q."/>
            <person name="Zhang H."/>
            <person name="Xiang H."/>
            <person name="Dong X."/>
        </authorList>
    </citation>
    <scope>NUCLEOTIDE SEQUENCE</scope>
    <source>
        <strain evidence="6">LLY</strain>
    </source>
</reference>
<keyword evidence="2 5" id="KW-0812">Transmembrane</keyword>
<organism evidence="6 7">
    <name type="scientific">Methanococcoides seepicolus</name>
    <dbReference type="NCBI Taxonomy" id="2828780"/>
    <lineage>
        <taxon>Archaea</taxon>
        <taxon>Methanobacteriati</taxon>
        <taxon>Methanobacteriota</taxon>
        <taxon>Stenosarchaea group</taxon>
        <taxon>Methanomicrobia</taxon>
        <taxon>Methanosarcinales</taxon>
        <taxon>Methanosarcinaceae</taxon>
        <taxon>Methanococcoides</taxon>
    </lineage>
</organism>
<evidence type="ECO:0000256" key="5">
    <source>
        <dbReference type="SAM" id="Phobius"/>
    </source>
</evidence>
<comment type="caution">
    <text evidence="6">The sequence shown here is derived from an EMBL/GenBank/DDBJ whole genome shotgun (WGS) entry which is preliminary data.</text>
</comment>
<dbReference type="GO" id="GO:0009003">
    <property type="term" value="F:signal peptidase activity"/>
    <property type="evidence" value="ECO:0007669"/>
    <property type="project" value="UniProtKB-EC"/>
</dbReference>
<evidence type="ECO:0000256" key="1">
    <source>
        <dbReference type="ARBA" id="ARBA00004370"/>
    </source>
</evidence>
<proteinExistence type="predicted"/>
<dbReference type="PANTHER" id="PTHR10806:SF6">
    <property type="entry name" value="SIGNAL PEPTIDASE COMPLEX CATALYTIC SUBUNIT SEC11"/>
    <property type="match status" value="1"/>
</dbReference>
<dbReference type="InterPro" id="IPR036286">
    <property type="entry name" value="LexA/Signal_pep-like_sf"/>
</dbReference>
<dbReference type="RefSeq" id="WP_250868465.1">
    <property type="nucleotide sequence ID" value="NZ_JAGSOI010000036.1"/>
</dbReference>
<dbReference type="Proteomes" id="UP001056766">
    <property type="component" value="Unassembled WGS sequence"/>
</dbReference>
<feature type="transmembrane region" description="Helical" evidence="5">
    <location>
        <begin position="292"/>
        <end position="315"/>
    </location>
</feature>
<dbReference type="InterPro" id="IPR019533">
    <property type="entry name" value="Peptidase_S26"/>
</dbReference>
<dbReference type="NCBIfam" id="TIGR02228">
    <property type="entry name" value="sigpep_I_arch"/>
    <property type="match status" value="1"/>
</dbReference>
<name>A0A9E4ZFV0_9EURY</name>
<protein>
    <submittedName>
        <fullName evidence="6">Signal peptidase I</fullName>
        <ecNumber evidence="6">3.4.21.89</ecNumber>
    </submittedName>
</protein>
<dbReference type="PANTHER" id="PTHR10806">
    <property type="entry name" value="SIGNAL PEPTIDASE COMPLEX CATALYTIC SUBUNIT SEC11"/>
    <property type="match status" value="1"/>
</dbReference>
<evidence type="ECO:0000256" key="2">
    <source>
        <dbReference type="ARBA" id="ARBA00022692"/>
    </source>
</evidence>
<accession>A0A9E4ZFV0</accession>
<dbReference type="GO" id="GO:0016020">
    <property type="term" value="C:membrane"/>
    <property type="evidence" value="ECO:0007669"/>
    <property type="project" value="UniProtKB-SubCell"/>
</dbReference>
<feature type="transmembrane region" description="Helical" evidence="5">
    <location>
        <begin position="184"/>
        <end position="205"/>
    </location>
</feature>
<sequence length="342" mass="37668">MRKNVLLAVALILALLVGTNFILPIITGSSQLLIVLSGSMHPGMRVGDMVVVNSADADGVELGDVICFLDPGGDPNIMITHRVMSMEEGDERVFQTKGDANEEQDNYLVPASKLVGKMVFVIPFAGYLPAASKNSLLFLVTIILPASVLILDEVKKIIQASNPVSARKMEREKRKRTRQMPNVVHGRVLGGVALISLLLLMALVLPNLGGNGHTTLEEEYVFKNYGYLSSVSVITPDDTTQRLAIEPWYSVIPRTNESVVMSSSGPMDVGVTSVPYVLPVLWIILLAQIDPYLPAFFIIVLYSSLAIVLSISLWFRKTKTKGIRINLIIRRVSRSLRRFHLM</sequence>
<dbReference type="GO" id="GO:0004252">
    <property type="term" value="F:serine-type endopeptidase activity"/>
    <property type="evidence" value="ECO:0007669"/>
    <property type="project" value="InterPro"/>
</dbReference>
<dbReference type="Gene3D" id="2.10.109.10">
    <property type="entry name" value="Umud Fragment, subunit A"/>
    <property type="match status" value="1"/>
</dbReference>